<dbReference type="AlphaFoldDB" id="A0A5E4C8M7"/>
<accession>A0A5E4C8M7</accession>
<feature type="compositionally biased region" description="Basic and acidic residues" evidence="1">
    <location>
        <begin position="275"/>
        <end position="291"/>
    </location>
</feature>
<gene>
    <name evidence="2" type="ORF">MONAX_5E027899</name>
</gene>
<evidence type="ECO:0000256" key="1">
    <source>
        <dbReference type="SAM" id="MobiDB-lite"/>
    </source>
</evidence>
<protein>
    <submittedName>
        <fullName evidence="2">Uncharacterized protein</fullName>
    </submittedName>
</protein>
<evidence type="ECO:0000313" key="3">
    <source>
        <dbReference type="Proteomes" id="UP000335636"/>
    </source>
</evidence>
<keyword evidence="3" id="KW-1185">Reference proteome</keyword>
<sequence length="449" mass="47816">MGPERVLGGGWPQPAAIAVPGDVLVLRPRAHSWLLPGWECPPLEPSLHLAGSGWLASSRKQMPLTLPTGREPCCPASPGTRHLPSRGPALAQCTRPGLLLWSRDGILRPPLAHAGSPATVPLCPGGRVTSVSTAVLWRAGSWLPLSWPGLCSESPRQEALGKSPLDDSTVEMKCAKEADLASCQRRRLGNPTRFPGWPGPGLRFLPAFAGRVRSQRPWLPGPLSPAVPAACFCLLRLCPEPPREAQSWVPGGALPLHVLGYEADRRPLRKQRNPQADERGANHHADGRSDKVSTGTEAAGSPTAALQMGKLTTRATVTPRDPEERTEVDCGGRLAAQPPGEGQPPSFDNSVSCHVLHVTAWDPLPSSFLATKLPLMEPLARQTEHGKRQHAGDATLDTDPPGGGYICPAPLGHPSTCDHEESASSGAPDLDPLKSEEMDMNVQGLQEPQ</sequence>
<evidence type="ECO:0000313" key="2">
    <source>
        <dbReference type="EMBL" id="VTJ78075.1"/>
    </source>
</evidence>
<feature type="region of interest" description="Disordered" evidence="1">
    <location>
        <begin position="266"/>
        <end position="328"/>
    </location>
</feature>
<name>A0A5E4C8M7_MARMO</name>
<comment type="caution">
    <text evidence="2">The sequence shown here is derived from an EMBL/GenBank/DDBJ whole genome shotgun (WGS) entry which is preliminary data.</text>
</comment>
<feature type="region of interest" description="Disordered" evidence="1">
    <location>
        <begin position="408"/>
        <end position="449"/>
    </location>
</feature>
<reference evidence="2" key="1">
    <citation type="submission" date="2019-04" db="EMBL/GenBank/DDBJ databases">
        <authorList>
            <person name="Alioto T."/>
            <person name="Alioto T."/>
        </authorList>
    </citation>
    <scope>NUCLEOTIDE SEQUENCE [LARGE SCALE GENOMIC DNA]</scope>
</reference>
<proteinExistence type="predicted"/>
<dbReference type="EMBL" id="CABDUW010001034">
    <property type="protein sequence ID" value="VTJ78075.1"/>
    <property type="molecule type" value="Genomic_DNA"/>
</dbReference>
<dbReference type="Proteomes" id="UP000335636">
    <property type="component" value="Unassembled WGS sequence"/>
</dbReference>
<organism evidence="2 3">
    <name type="scientific">Marmota monax</name>
    <name type="common">Woodchuck</name>
    <dbReference type="NCBI Taxonomy" id="9995"/>
    <lineage>
        <taxon>Eukaryota</taxon>
        <taxon>Metazoa</taxon>
        <taxon>Chordata</taxon>
        <taxon>Craniata</taxon>
        <taxon>Vertebrata</taxon>
        <taxon>Euteleostomi</taxon>
        <taxon>Mammalia</taxon>
        <taxon>Eutheria</taxon>
        <taxon>Euarchontoglires</taxon>
        <taxon>Glires</taxon>
        <taxon>Rodentia</taxon>
        <taxon>Sciuromorpha</taxon>
        <taxon>Sciuridae</taxon>
        <taxon>Xerinae</taxon>
        <taxon>Marmotini</taxon>
        <taxon>Marmota</taxon>
    </lineage>
</organism>